<dbReference type="SMART" id="SM00984">
    <property type="entry name" value="UDPG_MGDP_dh_C"/>
    <property type="match status" value="1"/>
</dbReference>
<evidence type="ECO:0000256" key="1">
    <source>
        <dbReference type="ARBA" id="ARBA00015132"/>
    </source>
</evidence>
<dbReference type="PANTHER" id="PTHR43750">
    <property type="entry name" value="UDP-GLUCOSE 6-DEHYDROGENASE TUAD"/>
    <property type="match status" value="1"/>
</dbReference>
<dbReference type="SUPFAM" id="SSF52413">
    <property type="entry name" value="UDP-glucose/GDP-mannose dehydrogenase C-terminal domain"/>
    <property type="match status" value="1"/>
</dbReference>
<organism evidence="3">
    <name type="scientific">Caldithrix abyssi</name>
    <dbReference type="NCBI Taxonomy" id="187145"/>
    <lineage>
        <taxon>Bacteria</taxon>
        <taxon>Pseudomonadati</taxon>
        <taxon>Calditrichota</taxon>
        <taxon>Calditrichia</taxon>
        <taxon>Calditrichales</taxon>
        <taxon>Calditrichaceae</taxon>
        <taxon>Caldithrix</taxon>
    </lineage>
</organism>
<gene>
    <name evidence="3" type="ORF">ENJ10_04615</name>
</gene>
<accession>A0A7V1LL25</accession>
<dbReference type="Gene3D" id="3.40.50.720">
    <property type="entry name" value="NAD(P)-binding Rossmann-like Domain"/>
    <property type="match status" value="1"/>
</dbReference>
<protein>
    <recommendedName>
        <fullName evidence="1">UDP-glucose 6-dehydrogenase</fullName>
    </recommendedName>
</protein>
<dbReference type="InterPro" id="IPR036220">
    <property type="entry name" value="UDP-Glc/GDP-Man_DH_C_sf"/>
</dbReference>
<evidence type="ECO:0000259" key="2">
    <source>
        <dbReference type="SMART" id="SM00984"/>
    </source>
</evidence>
<dbReference type="AlphaFoldDB" id="A0A7V1LL25"/>
<name>A0A7V1LL25_CALAY</name>
<dbReference type="GO" id="GO:0016616">
    <property type="term" value="F:oxidoreductase activity, acting on the CH-OH group of donors, NAD or NADP as acceptor"/>
    <property type="evidence" value="ECO:0007669"/>
    <property type="project" value="InterPro"/>
</dbReference>
<feature type="domain" description="UDP-glucose/GDP-mannose dehydrogenase C-terminal" evidence="2">
    <location>
        <begin position="43"/>
        <end position="149"/>
    </location>
</feature>
<dbReference type="EMBL" id="DRLD01000124">
    <property type="protein sequence ID" value="HED09948.1"/>
    <property type="molecule type" value="Genomic_DNA"/>
</dbReference>
<evidence type="ECO:0000313" key="3">
    <source>
        <dbReference type="EMBL" id="HED09948.1"/>
    </source>
</evidence>
<reference evidence="3" key="1">
    <citation type="journal article" date="2020" name="mSystems">
        <title>Genome- and Community-Level Interaction Insights into Carbon Utilization and Element Cycling Functions of Hydrothermarchaeota in Hydrothermal Sediment.</title>
        <authorList>
            <person name="Zhou Z."/>
            <person name="Liu Y."/>
            <person name="Xu W."/>
            <person name="Pan J."/>
            <person name="Luo Z.H."/>
            <person name="Li M."/>
        </authorList>
    </citation>
    <scope>NUCLEOTIDE SEQUENCE [LARGE SCALE GENOMIC DNA]</scope>
    <source>
        <strain evidence="3">HyVt-456</strain>
    </source>
</reference>
<sequence>ADEYGLDLKILKAVESVNAAQKTVLFGKIKKYFNNDLKGKTIAMWGLSFKPKTDDMREAPAIEMVNVLNEAGARVQAHDPEALEEAKWRFGKRVNNGITLHDKRYDALEGADALVIMTEWNEFREPDFYLIKETLSHPAIFDGRNIYNPKRMKKYGIDYFSIGRPKN</sequence>
<dbReference type="Proteomes" id="UP000886005">
    <property type="component" value="Unassembled WGS sequence"/>
</dbReference>
<comment type="caution">
    <text evidence="3">The sequence shown here is derived from an EMBL/GenBank/DDBJ whole genome shotgun (WGS) entry which is preliminary data.</text>
</comment>
<proteinExistence type="predicted"/>
<dbReference type="GO" id="GO:0051287">
    <property type="term" value="F:NAD binding"/>
    <property type="evidence" value="ECO:0007669"/>
    <property type="project" value="InterPro"/>
</dbReference>
<dbReference type="Pfam" id="PF03720">
    <property type="entry name" value="UDPG_MGDP_dh_C"/>
    <property type="match status" value="1"/>
</dbReference>
<feature type="non-terminal residue" evidence="3">
    <location>
        <position position="1"/>
    </location>
</feature>
<dbReference type="PANTHER" id="PTHR43750:SF3">
    <property type="entry name" value="UDP-GLUCOSE 6-DEHYDROGENASE TUAD"/>
    <property type="match status" value="1"/>
</dbReference>
<dbReference type="InterPro" id="IPR014027">
    <property type="entry name" value="UDP-Glc/GDP-Man_DH_C"/>
</dbReference>